<reference evidence="1 2" key="1">
    <citation type="submission" date="2021-06" db="EMBL/GenBank/DDBJ databases">
        <title>Caerostris extrusa draft genome.</title>
        <authorList>
            <person name="Kono N."/>
            <person name="Arakawa K."/>
        </authorList>
    </citation>
    <scope>NUCLEOTIDE SEQUENCE [LARGE SCALE GENOMIC DNA]</scope>
</reference>
<dbReference type="Proteomes" id="UP001054945">
    <property type="component" value="Unassembled WGS sequence"/>
</dbReference>
<evidence type="ECO:0000313" key="2">
    <source>
        <dbReference type="Proteomes" id="UP001054945"/>
    </source>
</evidence>
<organism evidence="1 2">
    <name type="scientific">Caerostris extrusa</name>
    <name type="common">Bark spider</name>
    <name type="synonym">Caerostris bankana</name>
    <dbReference type="NCBI Taxonomy" id="172846"/>
    <lineage>
        <taxon>Eukaryota</taxon>
        <taxon>Metazoa</taxon>
        <taxon>Ecdysozoa</taxon>
        <taxon>Arthropoda</taxon>
        <taxon>Chelicerata</taxon>
        <taxon>Arachnida</taxon>
        <taxon>Araneae</taxon>
        <taxon>Araneomorphae</taxon>
        <taxon>Entelegynae</taxon>
        <taxon>Araneoidea</taxon>
        <taxon>Araneidae</taxon>
        <taxon>Caerostris</taxon>
    </lineage>
</organism>
<name>A0AAV4MF71_CAEEX</name>
<keyword evidence="2" id="KW-1185">Reference proteome</keyword>
<comment type="caution">
    <text evidence="1">The sequence shown here is derived from an EMBL/GenBank/DDBJ whole genome shotgun (WGS) entry which is preliminary data.</text>
</comment>
<gene>
    <name evidence="1" type="ORF">CEXT_271281</name>
</gene>
<protein>
    <submittedName>
        <fullName evidence="1">Uncharacterized protein</fullName>
    </submittedName>
</protein>
<dbReference type="AlphaFoldDB" id="A0AAV4MF71"/>
<evidence type="ECO:0000313" key="1">
    <source>
        <dbReference type="EMBL" id="GIX71003.1"/>
    </source>
</evidence>
<proteinExistence type="predicted"/>
<accession>A0AAV4MF71</accession>
<sequence length="123" mass="14371">MDRDKYLTPLFSYLTHFQYCTQLSSYLNHLEFNISLHYSRIFPISNFVSHITVIPHPPRISLLTSLFSYLSIRISFLTPLFSYHTHLKFLYLTSLFSYLTLGQKGTLPSGIIARPLRIVRLKA</sequence>
<dbReference type="EMBL" id="BPLR01002179">
    <property type="protein sequence ID" value="GIX71003.1"/>
    <property type="molecule type" value="Genomic_DNA"/>
</dbReference>